<reference evidence="6" key="1">
    <citation type="submission" date="2021-02" db="EMBL/GenBank/DDBJ databases">
        <authorList>
            <person name="Han P."/>
        </authorList>
    </citation>
    <scope>NUCLEOTIDE SEQUENCE</scope>
    <source>
        <strain evidence="6">Candidatus Nitrosotenuis uzonensis 5A</strain>
    </source>
</reference>
<sequence>MCKLGDNYKIPPQIIHRVDRIRRLVMQVLDKHKNEFTTDFTENKKILDQIAIIRSKGLKNEMAGFITKYIKLEAATKAQKQQREARAEAEREEQAEEIEETTAQVEQTSKQVEEENASETDSEQEEIVMESQSPESN</sequence>
<dbReference type="GO" id="GO:0003735">
    <property type="term" value="F:structural constituent of ribosome"/>
    <property type="evidence" value="ECO:0007669"/>
    <property type="project" value="InterPro"/>
</dbReference>
<evidence type="ECO:0000313" key="7">
    <source>
        <dbReference type="Proteomes" id="UP000655759"/>
    </source>
</evidence>
<feature type="compositionally biased region" description="Acidic residues" evidence="5">
    <location>
        <begin position="90"/>
        <end position="100"/>
    </location>
</feature>
<dbReference type="PANTHER" id="PTHR10732:SF0">
    <property type="entry name" value="40S RIBOSOMAL PROTEIN S17"/>
    <property type="match status" value="1"/>
</dbReference>
<evidence type="ECO:0000256" key="4">
    <source>
        <dbReference type="HAMAP-Rule" id="MF_00511"/>
    </source>
</evidence>
<dbReference type="EMBL" id="CAJNAQ010000005">
    <property type="protein sequence ID" value="CAE6495316.1"/>
    <property type="molecule type" value="Genomic_DNA"/>
</dbReference>
<protein>
    <recommendedName>
        <fullName evidence="4">Small ribosomal subunit protein eS17</fullName>
    </recommendedName>
</protein>
<comment type="similarity">
    <text evidence="1 4">Belongs to the eukaryotic ribosomal protein eS17 family.</text>
</comment>
<dbReference type="PANTHER" id="PTHR10732">
    <property type="entry name" value="40S RIBOSOMAL PROTEIN S17"/>
    <property type="match status" value="1"/>
</dbReference>
<dbReference type="HAMAP" id="MF_00511">
    <property type="entry name" value="Ribosomal_eS17"/>
    <property type="match status" value="1"/>
</dbReference>
<comment type="caution">
    <text evidence="6">The sequence shown here is derived from an EMBL/GenBank/DDBJ whole genome shotgun (WGS) entry which is preliminary data.</text>
</comment>
<feature type="region of interest" description="Disordered" evidence="5">
    <location>
        <begin position="77"/>
        <end position="137"/>
    </location>
</feature>
<dbReference type="InterPro" id="IPR001210">
    <property type="entry name" value="Ribosomal_eS17"/>
</dbReference>
<dbReference type="InterPro" id="IPR036401">
    <property type="entry name" value="Ribosomal_eS17_sf"/>
</dbReference>
<gene>
    <name evidence="4 6" type="primary">rps17e</name>
    <name evidence="6" type="ORF">NUZ5A_50402</name>
</gene>
<evidence type="ECO:0000256" key="3">
    <source>
        <dbReference type="ARBA" id="ARBA00023274"/>
    </source>
</evidence>
<evidence type="ECO:0000313" key="6">
    <source>
        <dbReference type="EMBL" id="CAE6495316.1"/>
    </source>
</evidence>
<dbReference type="SUPFAM" id="SSF116820">
    <property type="entry name" value="Rps17e-like"/>
    <property type="match status" value="1"/>
</dbReference>
<evidence type="ECO:0000256" key="2">
    <source>
        <dbReference type="ARBA" id="ARBA00022980"/>
    </source>
</evidence>
<dbReference type="Gene3D" id="1.10.60.20">
    <property type="entry name" value="Ribosomal protein S17e-like"/>
    <property type="match status" value="1"/>
</dbReference>
<dbReference type="Pfam" id="PF00833">
    <property type="entry name" value="Ribosomal_S17e"/>
    <property type="match status" value="1"/>
</dbReference>
<organism evidence="6 7">
    <name type="scientific">Candidatus Nitrosotenuis uzonensis</name>
    <dbReference type="NCBI Taxonomy" id="1407055"/>
    <lineage>
        <taxon>Archaea</taxon>
        <taxon>Nitrososphaerota</taxon>
        <taxon>Candidatus Nitrosotenuis</taxon>
    </lineage>
</organism>
<accession>A0A812EW50</accession>
<dbReference type="AlphaFoldDB" id="A0A812EW50"/>
<dbReference type="GO" id="GO:0005840">
    <property type="term" value="C:ribosome"/>
    <property type="evidence" value="ECO:0007669"/>
    <property type="project" value="UniProtKB-KW"/>
</dbReference>
<dbReference type="Proteomes" id="UP000655759">
    <property type="component" value="Unassembled WGS sequence"/>
</dbReference>
<dbReference type="GO" id="GO:0006412">
    <property type="term" value="P:translation"/>
    <property type="evidence" value="ECO:0007669"/>
    <property type="project" value="UniProtKB-UniRule"/>
</dbReference>
<name>A0A812EW50_9ARCH</name>
<proteinExistence type="inferred from homology"/>
<keyword evidence="2 4" id="KW-0689">Ribosomal protein</keyword>
<evidence type="ECO:0000256" key="5">
    <source>
        <dbReference type="SAM" id="MobiDB-lite"/>
    </source>
</evidence>
<evidence type="ECO:0000256" key="1">
    <source>
        <dbReference type="ARBA" id="ARBA00010444"/>
    </source>
</evidence>
<dbReference type="GO" id="GO:1990904">
    <property type="term" value="C:ribonucleoprotein complex"/>
    <property type="evidence" value="ECO:0007669"/>
    <property type="project" value="UniProtKB-KW"/>
</dbReference>
<feature type="compositionally biased region" description="Acidic residues" evidence="5">
    <location>
        <begin position="114"/>
        <end position="128"/>
    </location>
</feature>
<keyword evidence="3 4" id="KW-0687">Ribonucleoprotein</keyword>